<proteinExistence type="predicted"/>
<name>A0A8J2KNJ8_9HEXA</name>
<keyword evidence="3" id="KW-1185">Reference proteome</keyword>
<reference evidence="2" key="1">
    <citation type="submission" date="2021-06" db="EMBL/GenBank/DDBJ databases">
        <authorList>
            <person name="Hodson N. C."/>
            <person name="Mongue J. A."/>
            <person name="Jaron S. K."/>
        </authorList>
    </citation>
    <scope>NUCLEOTIDE SEQUENCE</scope>
</reference>
<evidence type="ECO:0000313" key="2">
    <source>
        <dbReference type="EMBL" id="CAG7820223.1"/>
    </source>
</evidence>
<dbReference type="Proteomes" id="UP000708208">
    <property type="component" value="Unassembled WGS sequence"/>
</dbReference>
<feature type="region of interest" description="Disordered" evidence="1">
    <location>
        <begin position="58"/>
        <end position="127"/>
    </location>
</feature>
<accession>A0A8J2KNJ8</accession>
<evidence type="ECO:0000313" key="3">
    <source>
        <dbReference type="Proteomes" id="UP000708208"/>
    </source>
</evidence>
<feature type="compositionally biased region" description="Low complexity" evidence="1">
    <location>
        <begin position="65"/>
        <end position="86"/>
    </location>
</feature>
<protein>
    <submittedName>
        <fullName evidence="2">Uncharacterized protein</fullName>
    </submittedName>
</protein>
<dbReference type="AlphaFoldDB" id="A0A8J2KNJ8"/>
<evidence type="ECO:0000256" key="1">
    <source>
        <dbReference type="SAM" id="MobiDB-lite"/>
    </source>
</evidence>
<gene>
    <name evidence="2" type="ORF">AFUS01_LOCUS30626</name>
</gene>
<comment type="caution">
    <text evidence="2">The sequence shown here is derived from an EMBL/GenBank/DDBJ whole genome shotgun (WGS) entry which is preliminary data.</text>
</comment>
<feature type="compositionally biased region" description="Basic residues" evidence="1">
    <location>
        <begin position="110"/>
        <end position="119"/>
    </location>
</feature>
<organism evidence="2 3">
    <name type="scientific">Allacma fusca</name>
    <dbReference type="NCBI Taxonomy" id="39272"/>
    <lineage>
        <taxon>Eukaryota</taxon>
        <taxon>Metazoa</taxon>
        <taxon>Ecdysozoa</taxon>
        <taxon>Arthropoda</taxon>
        <taxon>Hexapoda</taxon>
        <taxon>Collembola</taxon>
        <taxon>Symphypleona</taxon>
        <taxon>Sminthuridae</taxon>
        <taxon>Allacma</taxon>
    </lineage>
</organism>
<dbReference type="EMBL" id="CAJVCH010473227">
    <property type="protein sequence ID" value="CAG7820223.1"/>
    <property type="molecule type" value="Genomic_DNA"/>
</dbReference>
<sequence>MNWKKEQINRWLCGDRVLQVRYRCTISPEVASRFQEGCQNRIQVPRAVQSIPLGSAGNELLCNMDDPIPSSPSTSSSDSSSISNNPNKRRRLDLSETPQQEEEDSPGPSKVRRSRRNVKKPTNYYSS</sequence>